<dbReference type="Gene3D" id="2.120.10.30">
    <property type="entry name" value="TolB, C-terminal domain"/>
    <property type="match status" value="3"/>
</dbReference>
<dbReference type="InterPro" id="IPR011042">
    <property type="entry name" value="6-blade_b-propeller_TolB-like"/>
</dbReference>
<dbReference type="Pfam" id="PF03088">
    <property type="entry name" value="Str_synth"/>
    <property type="match status" value="2"/>
</dbReference>
<keyword evidence="5" id="KW-0325">Glycoprotein</keyword>
<protein>
    <recommendedName>
        <fullName evidence="6">Strictosidine synthase conserved region domain-containing protein</fullName>
    </recommendedName>
</protein>
<evidence type="ECO:0000256" key="4">
    <source>
        <dbReference type="ARBA" id="ARBA00022729"/>
    </source>
</evidence>
<dbReference type="Pfam" id="PF20067">
    <property type="entry name" value="SSL_N"/>
    <property type="match status" value="1"/>
</dbReference>
<evidence type="ECO:0000256" key="2">
    <source>
        <dbReference type="ARBA" id="ARBA00009191"/>
    </source>
</evidence>
<keyword evidence="8" id="KW-1185">Reference proteome</keyword>
<evidence type="ECO:0000256" key="3">
    <source>
        <dbReference type="ARBA" id="ARBA00022554"/>
    </source>
</evidence>
<dbReference type="EMBL" id="JAVXUP010000009">
    <property type="protein sequence ID" value="KAK3043176.1"/>
    <property type="molecule type" value="Genomic_DNA"/>
</dbReference>
<keyword evidence="3" id="KW-0926">Vacuole</keyword>
<accession>A0AA88XAJ9</accession>
<dbReference type="GO" id="GO:0016787">
    <property type="term" value="F:hydrolase activity"/>
    <property type="evidence" value="ECO:0007669"/>
    <property type="project" value="TreeGrafter"/>
</dbReference>
<organism evidence="7 8">
    <name type="scientific">Escallonia herrerae</name>
    <dbReference type="NCBI Taxonomy" id="1293975"/>
    <lineage>
        <taxon>Eukaryota</taxon>
        <taxon>Viridiplantae</taxon>
        <taxon>Streptophyta</taxon>
        <taxon>Embryophyta</taxon>
        <taxon>Tracheophyta</taxon>
        <taxon>Spermatophyta</taxon>
        <taxon>Magnoliopsida</taxon>
        <taxon>eudicotyledons</taxon>
        <taxon>Gunneridae</taxon>
        <taxon>Pentapetalae</taxon>
        <taxon>asterids</taxon>
        <taxon>campanulids</taxon>
        <taxon>Escalloniales</taxon>
        <taxon>Escalloniaceae</taxon>
        <taxon>Escallonia</taxon>
    </lineage>
</organism>
<evidence type="ECO:0000256" key="1">
    <source>
        <dbReference type="ARBA" id="ARBA00004116"/>
    </source>
</evidence>
<dbReference type="GO" id="GO:0012505">
    <property type="term" value="C:endomembrane system"/>
    <property type="evidence" value="ECO:0007669"/>
    <property type="project" value="TreeGrafter"/>
</dbReference>
<sequence length="782" mass="86359">MNRKLILTATALAVLSIFLAFSTTPHVFTPPPLHGSHDQLLAFDPDGEGPYTGVADGRILKWQGVDLGWVDFALTSSQSTGDLYIADAYLGLQVVGSAGGLATQIVTEVEGRPLLFTNDMDIDDHEGVIYFTDTSTRFQRRQFISSVLSKDETGRLMKYDKASKQVTVLLRGLAFANGVALSTDRSFVLVAETTTCRIIRFWLQGPNAGNHETFAELPGFPDNVRRNSKGEFWVALHAKRGPLAKWSIANSWVGKTLLELPLSFKQLHYFLVGGKAHPTAMKLSEEGEVLKVLEDRGGNRLRFISEVEERNGKLWIGSVMMPFIGIYDLSKKMSSNKVFLTASTIIFISTLLSVDYFRLLSHHSDAEKSSDSEFQHWEVIPVVGAVGPESFAFDPSGDGPYTGVSDGRIIKWQEHERRWIDFAVTSPVRFLFVASHNIEVVNRDGCDGSRGTEHICGRPLGLAFDENTGDLYIADAYLGLLVVGGYGGLATKVATQAQGVPFRFTNGLDIHPSNGVVYFTDSSSSYQRRWLMDGDNQQQQLASGGGAVLAAGTGCWRPKVGKQHKTWHASLRDELLLPAMHVGLLSSPAGIQRNYMSAIISGEKTGRLMTFNPKTKETTVLLYNLSFPNGVALSQNGDFLLVAETTNCRILKLWLETSKAGRVEVFVQLPGFPDNIRRNQKGEFWVGIHSRRSSLLKRVLSFTWIGNALVNYFPVDITNFDSYAAKLKGSGLAVKLGEDGEILEMIEDKKGKIWKSASEVMERHGYLLIGSVKMPFLVKLKN</sequence>
<comment type="caution">
    <text evidence="7">The sequence shown here is derived from an EMBL/GenBank/DDBJ whole genome shotgun (WGS) entry which is preliminary data.</text>
</comment>
<comment type="similarity">
    <text evidence="2">Belongs to the strictosidine synthase family.</text>
</comment>
<feature type="domain" description="Strictosidine synthase conserved region" evidence="6">
    <location>
        <begin position="118"/>
        <end position="205"/>
    </location>
</feature>
<evidence type="ECO:0000256" key="5">
    <source>
        <dbReference type="ARBA" id="ARBA00023180"/>
    </source>
</evidence>
<evidence type="ECO:0000313" key="8">
    <source>
        <dbReference type="Proteomes" id="UP001188597"/>
    </source>
</evidence>
<dbReference type="AlphaFoldDB" id="A0AA88XAJ9"/>
<feature type="domain" description="Strictosidine synthase conserved region" evidence="6">
    <location>
        <begin position="592"/>
        <end position="656"/>
    </location>
</feature>
<evidence type="ECO:0000313" key="7">
    <source>
        <dbReference type="EMBL" id="KAK3043176.1"/>
    </source>
</evidence>
<dbReference type="Proteomes" id="UP001188597">
    <property type="component" value="Unassembled WGS sequence"/>
</dbReference>
<dbReference type="PANTHER" id="PTHR10426:SF79">
    <property type="entry name" value="PROTEIN STRICTOSIDINE SYNTHASE-LIKE 2"/>
    <property type="match status" value="1"/>
</dbReference>
<gene>
    <name evidence="7" type="ORF">RJ639_001609</name>
</gene>
<comment type="subcellular location">
    <subcellularLocation>
        <location evidence="1">Vacuole</location>
    </subcellularLocation>
</comment>
<dbReference type="SUPFAM" id="SSF63829">
    <property type="entry name" value="Calcium-dependent phosphotriesterase"/>
    <property type="match status" value="2"/>
</dbReference>
<dbReference type="GO" id="GO:0005773">
    <property type="term" value="C:vacuole"/>
    <property type="evidence" value="ECO:0007669"/>
    <property type="project" value="UniProtKB-SubCell"/>
</dbReference>
<proteinExistence type="inferred from homology"/>
<name>A0AA88XAJ9_9ASTE</name>
<dbReference type="PANTHER" id="PTHR10426">
    <property type="entry name" value="STRICTOSIDINE SYNTHASE-RELATED"/>
    <property type="match status" value="1"/>
</dbReference>
<evidence type="ECO:0000259" key="6">
    <source>
        <dbReference type="Pfam" id="PF03088"/>
    </source>
</evidence>
<dbReference type="InterPro" id="IPR018119">
    <property type="entry name" value="Strictosidine_synth_cons-reg"/>
</dbReference>
<dbReference type="FunFam" id="2.120.10.30:FF:000032">
    <property type="entry name" value="Protein STRICTOSIDINE SYNTHASE-LIKE 13"/>
    <property type="match status" value="1"/>
</dbReference>
<keyword evidence="4" id="KW-0732">Signal</keyword>
<reference evidence="7" key="1">
    <citation type="submission" date="2022-12" db="EMBL/GenBank/DDBJ databases">
        <title>Draft genome assemblies for two species of Escallonia (Escalloniales).</title>
        <authorList>
            <person name="Chanderbali A."/>
            <person name="Dervinis C."/>
            <person name="Anghel I."/>
            <person name="Soltis D."/>
            <person name="Soltis P."/>
            <person name="Zapata F."/>
        </authorList>
    </citation>
    <scope>NUCLEOTIDE SEQUENCE</scope>
    <source>
        <strain evidence="7">UCBG64.0493</strain>
        <tissue evidence="7">Leaf</tissue>
    </source>
</reference>